<feature type="region of interest" description="Disordered" evidence="1">
    <location>
        <begin position="1"/>
        <end position="75"/>
    </location>
</feature>
<dbReference type="Proteomes" id="UP001175228">
    <property type="component" value="Unassembled WGS sequence"/>
</dbReference>
<protein>
    <submittedName>
        <fullName evidence="2">Uncharacterized protein</fullName>
    </submittedName>
</protein>
<sequence>MKEGRRNDKVGQYGKTPLKTASVVSSKPRRWKECAGEKPRNDKRNYSRRETSKMQRSAGKYDSGSSPCGSRVDSGMEECSAWRGRGHSLREGESTGIWREFIDGHSHGKHVGRRQEVDEVISTSEMEDCR</sequence>
<evidence type="ECO:0000256" key="1">
    <source>
        <dbReference type="SAM" id="MobiDB-lite"/>
    </source>
</evidence>
<feature type="compositionally biased region" description="Basic and acidic residues" evidence="1">
    <location>
        <begin position="31"/>
        <end position="53"/>
    </location>
</feature>
<reference evidence="2" key="1">
    <citation type="submission" date="2023-06" db="EMBL/GenBank/DDBJ databases">
        <authorList>
            <consortium name="Lawrence Berkeley National Laboratory"/>
            <person name="Ahrendt S."/>
            <person name="Sahu N."/>
            <person name="Indic B."/>
            <person name="Wong-Bajracharya J."/>
            <person name="Merenyi Z."/>
            <person name="Ke H.-M."/>
            <person name="Monk M."/>
            <person name="Kocsube S."/>
            <person name="Drula E."/>
            <person name="Lipzen A."/>
            <person name="Balint B."/>
            <person name="Henrissat B."/>
            <person name="Andreopoulos B."/>
            <person name="Martin F.M."/>
            <person name="Harder C.B."/>
            <person name="Rigling D."/>
            <person name="Ford K.L."/>
            <person name="Foster G.D."/>
            <person name="Pangilinan J."/>
            <person name="Papanicolaou A."/>
            <person name="Barry K."/>
            <person name="LaButti K."/>
            <person name="Viragh M."/>
            <person name="Koriabine M."/>
            <person name="Yan M."/>
            <person name="Riley R."/>
            <person name="Champramary S."/>
            <person name="Plett K.L."/>
            <person name="Tsai I.J."/>
            <person name="Slot J."/>
            <person name="Sipos G."/>
            <person name="Plett J."/>
            <person name="Nagy L.G."/>
            <person name="Grigoriev I.V."/>
        </authorList>
    </citation>
    <scope>NUCLEOTIDE SEQUENCE</scope>
    <source>
        <strain evidence="2">HWK02</strain>
    </source>
</reference>
<accession>A0AA39PA25</accession>
<organism evidence="2 3">
    <name type="scientific">Armillaria luteobubalina</name>
    <dbReference type="NCBI Taxonomy" id="153913"/>
    <lineage>
        <taxon>Eukaryota</taxon>
        <taxon>Fungi</taxon>
        <taxon>Dikarya</taxon>
        <taxon>Basidiomycota</taxon>
        <taxon>Agaricomycotina</taxon>
        <taxon>Agaricomycetes</taxon>
        <taxon>Agaricomycetidae</taxon>
        <taxon>Agaricales</taxon>
        <taxon>Marasmiineae</taxon>
        <taxon>Physalacriaceae</taxon>
        <taxon>Armillaria</taxon>
    </lineage>
</organism>
<dbReference type="AlphaFoldDB" id="A0AA39PA25"/>
<name>A0AA39PA25_9AGAR</name>
<evidence type="ECO:0000313" key="3">
    <source>
        <dbReference type="Proteomes" id="UP001175228"/>
    </source>
</evidence>
<keyword evidence="3" id="KW-1185">Reference proteome</keyword>
<evidence type="ECO:0000313" key="2">
    <source>
        <dbReference type="EMBL" id="KAK0480407.1"/>
    </source>
</evidence>
<gene>
    <name evidence="2" type="ORF">EDD18DRAFT_1113507</name>
</gene>
<dbReference type="EMBL" id="JAUEPU010000081">
    <property type="protein sequence ID" value="KAK0480407.1"/>
    <property type="molecule type" value="Genomic_DNA"/>
</dbReference>
<proteinExistence type="predicted"/>
<comment type="caution">
    <text evidence="2">The sequence shown here is derived from an EMBL/GenBank/DDBJ whole genome shotgun (WGS) entry which is preliminary data.</text>
</comment>
<feature type="region of interest" description="Disordered" evidence="1">
    <location>
        <begin position="107"/>
        <end position="130"/>
    </location>
</feature>